<evidence type="ECO:0000259" key="12">
    <source>
        <dbReference type="PROSITE" id="PS50835"/>
    </source>
</evidence>
<dbReference type="Gene3D" id="3.30.500.10">
    <property type="entry name" value="MHC class I-like antigen recognition-like"/>
    <property type="match status" value="1"/>
</dbReference>
<dbReference type="PANTHER" id="PTHR16675:SF190">
    <property type="entry name" value="MHC CLASS I-LIKE PROTEIN MILL2"/>
    <property type="match status" value="1"/>
</dbReference>
<comment type="subunit">
    <text evidence="9">Heterodimer with B2M.</text>
</comment>
<evidence type="ECO:0000256" key="5">
    <source>
        <dbReference type="ARBA" id="ARBA00023136"/>
    </source>
</evidence>
<keyword evidence="8" id="KW-0449">Lipoprotein</keyword>
<keyword evidence="14" id="KW-1185">Reference proteome</keyword>
<dbReference type="GeneTree" id="ENSGT01150000286995"/>
<evidence type="ECO:0000256" key="3">
    <source>
        <dbReference type="ARBA" id="ARBA00022622"/>
    </source>
</evidence>
<evidence type="ECO:0000256" key="11">
    <source>
        <dbReference type="SAM" id="SignalP"/>
    </source>
</evidence>
<dbReference type="Proteomes" id="UP000002494">
    <property type="component" value="Chromosome 1"/>
</dbReference>
<dbReference type="FunFam" id="3.30.500.10:FF:000003">
    <property type="entry name" value="IgG receptor FcRn large subunit p51"/>
    <property type="match status" value="1"/>
</dbReference>
<dbReference type="Gene3D" id="2.60.40.10">
    <property type="entry name" value="Immunoglobulins"/>
    <property type="match status" value="1"/>
</dbReference>
<reference evidence="13" key="2">
    <citation type="submission" date="2025-08" db="UniProtKB">
        <authorList>
            <consortium name="Ensembl"/>
        </authorList>
    </citation>
    <scope>IDENTIFICATION</scope>
    <source>
        <strain evidence="13">Brown Norway</strain>
    </source>
</reference>
<dbReference type="PANTHER" id="PTHR16675">
    <property type="entry name" value="MHC CLASS I-RELATED"/>
    <property type="match status" value="1"/>
</dbReference>
<keyword evidence="2" id="KW-1003">Cell membrane</keyword>
<dbReference type="PROSITE" id="PS50835">
    <property type="entry name" value="IG_LIKE"/>
    <property type="match status" value="1"/>
</dbReference>
<evidence type="ECO:0000256" key="4">
    <source>
        <dbReference type="ARBA" id="ARBA00022729"/>
    </source>
</evidence>
<reference evidence="13" key="1">
    <citation type="submission" date="2024-01" db="EMBL/GenBank/DDBJ databases">
        <title>GRCr8: a new rat reference genome assembly contstructed from accurate long reads and long range scaffolding.</title>
        <authorList>
            <person name="Doris P.A."/>
            <person name="Kalbfleisch T."/>
            <person name="Li K."/>
            <person name="Howe K."/>
            <person name="Wood J."/>
        </authorList>
    </citation>
    <scope>NUCLEOTIDE SEQUENCE [LARGE SCALE GENOMIC DNA]</scope>
    <source>
        <strain evidence="13">Brown Norway</strain>
    </source>
</reference>
<accession>A0A8L2R8P8</accession>
<evidence type="ECO:0000256" key="2">
    <source>
        <dbReference type="ARBA" id="ARBA00022475"/>
    </source>
</evidence>
<proteinExistence type="predicted"/>
<dbReference type="SUPFAM" id="SSF54452">
    <property type="entry name" value="MHC antigen-recognition domain"/>
    <property type="match status" value="1"/>
</dbReference>
<comment type="subcellular location">
    <subcellularLocation>
        <location evidence="1">Cell membrane</location>
        <topology evidence="1">Lipid-anchor</topology>
        <topology evidence="1">GPI-anchor</topology>
    </subcellularLocation>
</comment>
<evidence type="ECO:0000313" key="13">
    <source>
        <dbReference type="Ensembl" id="ENSRNOP00000074366.2"/>
    </source>
</evidence>
<dbReference type="InterPro" id="IPR011161">
    <property type="entry name" value="MHC_I-like_Ag-recog"/>
</dbReference>
<evidence type="ECO:0000313" key="15">
    <source>
        <dbReference type="RGD" id="1564508"/>
    </source>
</evidence>
<feature type="compositionally biased region" description="Basic and acidic residues" evidence="10">
    <location>
        <begin position="288"/>
        <end position="302"/>
    </location>
</feature>
<dbReference type="FunFam" id="2.60.40.10:FF:000204">
    <property type="entry name" value="Major histocompatibility complex, class I-related protein"/>
    <property type="match status" value="1"/>
</dbReference>
<dbReference type="Pfam" id="PF00129">
    <property type="entry name" value="MHC_I"/>
    <property type="match status" value="1"/>
</dbReference>
<dbReference type="InterPro" id="IPR003597">
    <property type="entry name" value="Ig_C1-set"/>
</dbReference>
<keyword evidence="3" id="KW-0336">GPI-anchor</keyword>
<evidence type="ECO:0000256" key="1">
    <source>
        <dbReference type="ARBA" id="ARBA00004609"/>
    </source>
</evidence>
<reference evidence="13" key="3">
    <citation type="submission" date="2025-09" db="UniProtKB">
        <authorList>
            <consortium name="Ensembl"/>
        </authorList>
    </citation>
    <scope>IDENTIFICATION</scope>
    <source>
        <strain evidence="13">Brown Norway</strain>
    </source>
</reference>
<keyword evidence="4 11" id="KW-0732">Signal</keyword>
<evidence type="ECO:0000256" key="9">
    <source>
        <dbReference type="ARBA" id="ARBA00065955"/>
    </source>
</evidence>
<feature type="region of interest" description="Disordered" evidence="10">
    <location>
        <begin position="279"/>
        <end position="320"/>
    </location>
</feature>
<dbReference type="InterPro" id="IPR013783">
    <property type="entry name" value="Ig-like_fold"/>
</dbReference>
<dbReference type="OMA" id="HQGTFGP"/>
<dbReference type="InterPro" id="IPR037055">
    <property type="entry name" value="MHC_I-like_Ag-recog_sf"/>
</dbReference>
<gene>
    <name evidence="13 15" type="primary">Micb</name>
</gene>
<evidence type="ECO:0000256" key="8">
    <source>
        <dbReference type="ARBA" id="ARBA00023288"/>
    </source>
</evidence>
<dbReference type="SUPFAM" id="SSF48726">
    <property type="entry name" value="Immunoglobulin"/>
    <property type="match status" value="1"/>
</dbReference>
<evidence type="ECO:0000256" key="10">
    <source>
        <dbReference type="SAM" id="MobiDB-lite"/>
    </source>
</evidence>
<dbReference type="SMART" id="SM00407">
    <property type="entry name" value="IGc1"/>
    <property type="match status" value="1"/>
</dbReference>
<dbReference type="RGD" id="1564508">
    <property type="gene designation" value="Micb"/>
</dbReference>
<evidence type="ECO:0000256" key="7">
    <source>
        <dbReference type="ARBA" id="ARBA00023180"/>
    </source>
</evidence>
<dbReference type="InterPro" id="IPR007110">
    <property type="entry name" value="Ig-like_dom"/>
</dbReference>
<keyword evidence="5" id="KW-0472">Membrane</keyword>
<feature type="domain" description="Ig-like" evidence="12">
    <location>
        <begin position="166"/>
        <end position="273"/>
    </location>
</feature>
<keyword evidence="6" id="KW-1015">Disulfide bond</keyword>
<sequence>MEASSGTAGPAVLLLILALLLTESQGSRSQGTHTLRYDVTACFLEGSEQTRLLVLIYVDDELFLRYNGDRRSAKPWACWIKGHGGDETCTREAENLPKEEERLREMMADMINQKGHDKGPYTLQATLDCELQRNGSTRGFWHLGYEGRNLLTFDQKTLTWTMDFLPSTPYLSPALSPLLPGSPVVIVTCRNYPVGRITLTCRAFNLSSRVATLLWLRDGKPVQQDVFGPGTILPSGDGTYQTWVSIRVLPGQEPQFACNLRHSNRTIMQTAVSGESMGWPSASWATRQEAEGPHRTHNDHVVDGGLVTGNANKDSPDASSCATASAISAFPVVVLSVALPRAN</sequence>
<dbReference type="InterPro" id="IPR050208">
    <property type="entry name" value="MHC_class-I_related"/>
</dbReference>
<dbReference type="AlphaFoldDB" id="A0A8L2R8P8"/>
<keyword evidence="7" id="KW-0325">Glycoprotein</keyword>
<evidence type="ECO:0000256" key="6">
    <source>
        <dbReference type="ARBA" id="ARBA00023157"/>
    </source>
</evidence>
<dbReference type="InterPro" id="IPR036179">
    <property type="entry name" value="Ig-like_dom_sf"/>
</dbReference>
<name>A0A8L2R8P8_RAT</name>
<dbReference type="GO" id="GO:0009897">
    <property type="term" value="C:external side of plasma membrane"/>
    <property type="evidence" value="ECO:0007669"/>
    <property type="project" value="UniProtKB-ARBA"/>
</dbReference>
<dbReference type="InterPro" id="IPR011162">
    <property type="entry name" value="MHC_I/II-like_Ag-recog"/>
</dbReference>
<feature type="chain" id="PRO_5035459156" evidence="11">
    <location>
        <begin position="27"/>
        <end position="343"/>
    </location>
</feature>
<feature type="signal peptide" evidence="11">
    <location>
        <begin position="1"/>
        <end position="26"/>
    </location>
</feature>
<organism evidence="13 14">
    <name type="scientific">Rattus norvegicus</name>
    <name type="common">Rat</name>
    <dbReference type="NCBI Taxonomy" id="10116"/>
    <lineage>
        <taxon>Eukaryota</taxon>
        <taxon>Metazoa</taxon>
        <taxon>Chordata</taxon>
        <taxon>Craniata</taxon>
        <taxon>Vertebrata</taxon>
        <taxon>Euteleostomi</taxon>
        <taxon>Mammalia</taxon>
        <taxon>Eutheria</taxon>
        <taxon>Euarchontoglires</taxon>
        <taxon>Glires</taxon>
        <taxon>Rodentia</taxon>
        <taxon>Myomorpha</taxon>
        <taxon>Muroidea</taxon>
        <taxon>Muridae</taxon>
        <taxon>Murinae</taxon>
        <taxon>Rattus</taxon>
    </lineage>
</organism>
<evidence type="ECO:0000313" key="14">
    <source>
        <dbReference type="Proteomes" id="UP000002494"/>
    </source>
</evidence>
<dbReference type="Ensembl" id="ENSRNOT00000083211.3">
    <property type="protein sequence ID" value="ENSRNOP00000074366.2"/>
    <property type="gene ID" value="ENSRNOG00000057645.3"/>
</dbReference>
<protein>
    <submittedName>
        <fullName evidence="13">MHC class I polypeptide-related sequence B</fullName>
    </submittedName>
</protein>
<dbReference type="Pfam" id="PF07654">
    <property type="entry name" value="C1-set"/>
    <property type="match status" value="1"/>
</dbReference>